<evidence type="ECO:0000313" key="11">
    <source>
        <dbReference type="EnsemblPlants" id="LPERR09G16310.1"/>
    </source>
</evidence>
<keyword evidence="5" id="KW-0498">Mitosis</keyword>
<proteinExistence type="inferred from homology"/>
<dbReference type="Gramene" id="LPERR09G16310.1">
    <property type="protein sequence ID" value="LPERR09G16310.1"/>
    <property type="gene ID" value="LPERR09G16310"/>
</dbReference>
<sequence>MASNLSFPEMSPAQIAEALHHYGLAPTSNLRADDIANQQPDLLPAVFSAFLHPTGDDQQQLGFQALAALDNPEHHVEALRVLRLHRRAKAFLESIHFPGFTLRDLIRPDPRRLLQVLSALVNYLYYLEEKLALLQPIINHFPNSHDRRIELKAKIADVSLFSLAFPLTISILPNSFIYPLSSLQHQKAIEDHELQAQMEEPMVLKLQEEVNSLKLKLVDYNKQQLALRAKANSINEKKEEKLRKISEADFELMKLAEENSKLHSKIVQSPEKLQRALEEKKAARAELKNAEKIAMQSVQEKTATLDIYNKAYEKLSKHFSKIQVLQEQVWTSAKLIFILVTAAKTLEKEVKARKAKISDESVTIMALDAKIVEWDRKEREMDERAKAKMKERDQIITDENQKLAALRSEAERKLQHFQLREMEVEETVAKADKLFADADLVSIVAAEEQRRIYAKFQEIGQAFNIDKDNFSTVLDQVDEVSKETLERFGRQDAETFDTSTALKREPLVSLFFFFELQAL</sequence>
<evidence type="ECO:0000256" key="2">
    <source>
        <dbReference type="ARBA" id="ARBA00005498"/>
    </source>
</evidence>
<dbReference type="Gene3D" id="1.10.418.60">
    <property type="entry name" value="Ncd80 complex, Nuf2 subunit"/>
    <property type="match status" value="1"/>
</dbReference>
<evidence type="ECO:0000256" key="8">
    <source>
        <dbReference type="ARBA" id="ARBA00023328"/>
    </source>
</evidence>
<evidence type="ECO:0000256" key="1">
    <source>
        <dbReference type="ARBA" id="ARBA00004584"/>
    </source>
</evidence>
<keyword evidence="8" id="KW-0137">Centromere</keyword>
<evidence type="ECO:0000256" key="5">
    <source>
        <dbReference type="ARBA" id="ARBA00022776"/>
    </source>
</evidence>
<comment type="subcellular location">
    <subcellularLocation>
        <location evidence="1">Chromosome</location>
        <location evidence="1">Centromere</location>
    </subcellularLocation>
</comment>
<evidence type="ECO:0000259" key="10">
    <source>
        <dbReference type="Pfam" id="PF03800"/>
    </source>
</evidence>
<evidence type="ECO:0000313" key="12">
    <source>
        <dbReference type="Proteomes" id="UP000032180"/>
    </source>
</evidence>
<keyword evidence="12" id="KW-1185">Reference proteome</keyword>
<feature type="coiled-coil region" evidence="9">
    <location>
        <begin position="203"/>
        <end position="248"/>
    </location>
</feature>
<dbReference type="InterPro" id="IPR005549">
    <property type="entry name" value="Kinetochore_Nuf2_N"/>
</dbReference>
<dbReference type="PANTHER" id="PTHR48441">
    <property type="match status" value="1"/>
</dbReference>
<evidence type="ECO:0000256" key="6">
    <source>
        <dbReference type="ARBA" id="ARBA00023054"/>
    </source>
</evidence>
<dbReference type="eggNOG" id="KOG4438">
    <property type="taxonomic scope" value="Eukaryota"/>
</dbReference>
<comment type="similarity">
    <text evidence="2">Belongs to the NUF2 family.</text>
</comment>
<feature type="coiled-coil region" evidence="9">
    <location>
        <begin position="273"/>
        <end position="300"/>
    </location>
</feature>
<evidence type="ECO:0000256" key="4">
    <source>
        <dbReference type="ARBA" id="ARBA00022618"/>
    </source>
</evidence>
<dbReference type="GO" id="GO:0051301">
    <property type="term" value="P:cell division"/>
    <property type="evidence" value="ECO:0007669"/>
    <property type="project" value="UniProtKB-KW"/>
</dbReference>
<reference evidence="12" key="2">
    <citation type="submission" date="2013-12" db="EMBL/GenBank/DDBJ databases">
        <authorList>
            <person name="Yu Y."/>
            <person name="Lee S."/>
            <person name="de Baynast K."/>
            <person name="Wissotski M."/>
            <person name="Liu L."/>
            <person name="Talag J."/>
            <person name="Goicoechea J."/>
            <person name="Angelova A."/>
            <person name="Jetty R."/>
            <person name="Kudrna D."/>
            <person name="Golser W."/>
            <person name="Rivera L."/>
            <person name="Zhang J."/>
            <person name="Wing R."/>
        </authorList>
    </citation>
    <scope>NUCLEOTIDE SEQUENCE</scope>
</reference>
<evidence type="ECO:0000256" key="3">
    <source>
        <dbReference type="ARBA" id="ARBA00022454"/>
    </source>
</evidence>
<dbReference type="HOGENOM" id="CLU_025461_0_1_1"/>
<evidence type="ECO:0000256" key="9">
    <source>
        <dbReference type="SAM" id="Coils"/>
    </source>
</evidence>
<reference evidence="11" key="3">
    <citation type="submission" date="2015-04" db="UniProtKB">
        <authorList>
            <consortium name="EnsemblPlants"/>
        </authorList>
    </citation>
    <scope>IDENTIFICATION</scope>
</reference>
<feature type="coiled-coil region" evidence="9">
    <location>
        <begin position="400"/>
        <end position="427"/>
    </location>
</feature>
<keyword evidence="4" id="KW-0132">Cell division</keyword>
<dbReference type="InterPro" id="IPR038275">
    <property type="entry name" value="Nuf2_N_sf"/>
</dbReference>
<dbReference type="AlphaFoldDB" id="A0A0D9XH31"/>
<dbReference type="PANTHER" id="PTHR48441:SF1">
    <property type="entry name" value="NT-3"/>
    <property type="match status" value="1"/>
</dbReference>
<dbReference type="EnsemblPlants" id="LPERR09G16310.1">
    <property type="protein sequence ID" value="LPERR09G16310.1"/>
    <property type="gene ID" value="LPERR09G16310"/>
</dbReference>
<protein>
    <recommendedName>
        <fullName evidence="10">Kinetochore protein Nuf2 N-terminal domain-containing protein</fullName>
    </recommendedName>
</protein>
<dbReference type="Proteomes" id="UP000032180">
    <property type="component" value="Chromosome 9"/>
</dbReference>
<evidence type="ECO:0000256" key="7">
    <source>
        <dbReference type="ARBA" id="ARBA00023306"/>
    </source>
</evidence>
<reference evidence="11 12" key="1">
    <citation type="submission" date="2012-08" db="EMBL/GenBank/DDBJ databases">
        <title>Oryza genome evolution.</title>
        <authorList>
            <person name="Wing R.A."/>
        </authorList>
    </citation>
    <scope>NUCLEOTIDE SEQUENCE</scope>
</reference>
<dbReference type="GO" id="GO:0031262">
    <property type="term" value="C:Ndc80 complex"/>
    <property type="evidence" value="ECO:0007669"/>
    <property type="project" value="InterPro"/>
</dbReference>
<dbReference type="STRING" id="77586.A0A0D9XH31"/>
<dbReference type="Pfam" id="PF03800">
    <property type="entry name" value="Nuf2"/>
    <property type="match status" value="1"/>
</dbReference>
<accession>A0A0D9XH31</accession>
<keyword evidence="7" id="KW-0131">Cell cycle</keyword>
<feature type="domain" description="Kinetochore protein Nuf2 N-terminal" evidence="10">
    <location>
        <begin position="5"/>
        <end position="140"/>
    </location>
</feature>
<organism evidence="11 12">
    <name type="scientific">Leersia perrieri</name>
    <dbReference type="NCBI Taxonomy" id="77586"/>
    <lineage>
        <taxon>Eukaryota</taxon>
        <taxon>Viridiplantae</taxon>
        <taxon>Streptophyta</taxon>
        <taxon>Embryophyta</taxon>
        <taxon>Tracheophyta</taxon>
        <taxon>Spermatophyta</taxon>
        <taxon>Magnoliopsida</taxon>
        <taxon>Liliopsida</taxon>
        <taxon>Poales</taxon>
        <taxon>Poaceae</taxon>
        <taxon>BOP clade</taxon>
        <taxon>Oryzoideae</taxon>
        <taxon>Oryzeae</taxon>
        <taxon>Oryzinae</taxon>
        <taxon>Leersia</taxon>
    </lineage>
</organism>
<keyword evidence="6 9" id="KW-0175">Coiled coil</keyword>
<keyword evidence="3" id="KW-0158">Chromosome</keyword>
<name>A0A0D9XH31_9ORYZ</name>